<evidence type="ECO:0000313" key="1">
    <source>
        <dbReference type="EMBL" id="VXB64459.1"/>
    </source>
</evidence>
<organism evidence="1 2">
    <name type="scientific">Maribacter litoralis</name>
    <dbReference type="NCBI Taxonomy" id="2059726"/>
    <lineage>
        <taxon>Bacteria</taxon>
        <taxon>Pseudomonadati</taxon>
        <taxon>Bacteroidota</taxon>
        <taxon>Flavobacteriia</taxon>
        <taxon>Flavobacteriales</taxon>
        <taxon>Flavobacteriaceae</taxon>
        <taxon>Maribacter</taxon>
    </lineage>
</organism>
<protein>
    <submittedName>
        <fullName evidence="1">Uncharacterized protein</fullName>
    </submittedName>
</protein>
<reference evidence="1 2" key="1">
    <citation type="submission" date="2019-10" db="EMBL/GenBank/DDBJ databases">
        <authorList>
            <person name="Karimi E."/>
        </authorList>
    </citation>
    <scope>NUCLEOTIDE SEQUENCE [LARGE SCALE GENOMIC DNA]</scope>
    <source>
        <strain evidence="1">Maribacter sp. 151</strain>
    </source>
</reference>
<dbReference type="EMBL" id="CABWLR010000003">
    <property type="protein sequence ID" value="VXB64459.1"/>
    <property type="molecule type" value="Genomic_DNA"/>
</dbReference>
<gene>
    <name evidence="1" type="ORF">MARI151_30237</name>
</gene>
<accession>A0A653SIQ3</accession>
<proteinExistence type="predicted"/>
<dbReference type="Proteomes" id="UP000430202">
    <property type="component" value="Unassembled WGS sequence"/>
</dbReference>
<name>A0A653SIQ3_9FLAO</name>
<dbReference type="AlphaFoldDB" id="A0A653SIQ3"/>
<evidence type="ECO:0000313" key="2">
    <source>
        <dbReference type="Proteomes" id="UP000430202"/>
    </source>
</evidence>
<keyword evidence="2" id="KW-1185">Reference proteome</keyword>
<sequence length="66" mass="7978">MAFNEKLHEFNINAIIFFNGLKLKTISTCILRFMESDFYQVVTTILKFFRFYFSMLKNGNNPKKWK</sequence>